<accession>X1SR72</accession>
<comment type="caution">
    <text evidence="1">The sequence shown here is derived from an EMBL/GenBank/DDBJ whole genome shotgun (WGS) entry which is preliminary data.</text>
</comment>
<name>X1SR72_9ZZZZ</name>
<dbReference type="InterPro" id="IPR008964">
    <property type="entry name" value="Invasin/intimin_cell_adhesion"/>
</dbReference>
<dbReference type="EMBL" id="BARW01015496">
    <property type="protein sequence ID" value="GAI95428.1"/>
    <property type="molecule type" value="Genomic_DNA"/>
</dbReference>
<gene>
    <name evidence="1" type="ORF">S12H4_27179</name>
</gene>
<dbReference type="Gene3D" id="2.60.40.1080">
    <property type="match status" value="1"/>
</dbReference>
<protein>
    <submittedName>
        <fullName evidence="1">Uncharacterized protein</fullName>
    </submittedName>
</protein>
<organism evidence="1">
    <name type="scientific">marine sediment metagenome</name>
    <dbReference type="NCBI Taxonomy" id="412755"/>
    <lineage>
        <taxon>unclassified sequences</taxon>
        <taxon>metagenomes</taxon>
        <taxon>ecological metagenomes</taxon>
    </lineage>
</organism>
<dbReference type="SUPFAM" id="SSF49373">
    <property type="entry name" value="Invasin/intimin cell-adhesion fragments"/>
    <property type="match status" value="1"/>
</dbReference>
<dbReference type="AlphaFoldDB" id="X1SR72"/>
<sequence>MKKLTILMAVILVVGLLAGCWLFPETKLISIVVEPGEMWLEPGDTEYIESITACYDDWSTKVLDCIDCEYLSSDPEVVTIDDECLITAKKEGEAYILVSYTEGDFWTGKITETDVVIIEVEY</sequence>
<proteinExistence type="predicted"/>
<dbReference type="PROSITE" id="PS51257">
    <property type="entry name" value="PROKAR_LIPOPROTEIN"/>
    <property type="match status" value="1"/>
</dbReference>
<reference evidence="1" key="1">
    <citation type="journal article" date="2014" name="Front. Microbiol.">
        <title>High frequency of phylogenetically diverse reductive dehalogenase-homologous genes in deep subseafloor sedimentary metagenomes.</title>
        <authorList>
            <person name="Kawai M."/>
            <person name="Futagami T."/>
            <person name="Toyoda A."/>
            <person name="Takaki Y."/>
            <person name="Nishi S."/>
            <person name="Hori S."/>
            <person name="Arai W."/>
            <person name="Tsubouchi T."/>
            <person name="Morono Y."/>
            <person name="Uchiyama I."/>
            <person name="Ito T."/>
            <person name="Fujiyama A."/>
            <person name="Inagaki F."/>
            <person name="Takami H."/>
        </authorList>
    </citation>
    <scope>NUCLEOTIDE SEQUENCE</scope>
    <source>
        <strain evidence="1">Expedition CK06-06</strain>
    </source>
</reference>
<evidence type="ECO:0000313" key="1">
    <source>
        <dbReference type="EMBL" id="GAI95428.1"/>
    </source>
</evidence>